<name>A0A8C8E4F2_9STRI</name>
<dbReference type="InterPro" id="IPR038991">
    <property type="entry name" value="CAAP1"/>
</dbReference>
<dbReference type="Ensembl" id="ENSOSUT00000000388.1">
    <property type="protein sequence ID" value="ENSOSUP00000000381.1"/>
    <property type="gene ID" value="ENSOSUG00000000299.1"/>
</dbReference>
<organism evidence="2 3">
    <name type="scientific">Otus sunia</name>
    <name type="common">Oriental scops-owl</name>
    <dbReference type="NCBI Taxonomy" id="257818"/>
    <lineage>
        <taxon>Eukaryota</taxon>
        <taxon>Metazoa</taxon>
        <taxon>Chordata</taxon>
        <taxon>Craniata</taxon>
        <taxon>Vertebrata</taxon>
        <taxon>Euteleostomi</taxon>
        <taxon>Archelosauria</taxon>
        <taxon>Archosauria</taxon>
        <taxon>Dinosauria</taxon>
        <taxon>Saurischia</taxon>
        <taxon>Theropoda</taxon>
        <taxon>Coelurosauria</taxon>
        <taxon>Aves</taxon>
        <taxon>Neognathae</taxon>
        <taxon>Neoaves</taxon>
        <taxon>Telluraves</taxon>
        <taxon>Strigiformes</taxon>
        <taxon>Strigidae</taxon>
        <taxon>Otus</taxon>
    </lineage>
</organism>
<protein>
    <submittedName>
        <fullName evidence="2">Caspase activity and apoptosis inhibitor 1</fullName>
    </submittedName>
</protein>
<dbReference type="AlphaFoldDB" id="A0A8C8E4F2"/>
<dbReference type="Pfam" id="PF15335">
    <property type="entry name" value="CAAP1"/>
    <property type="match status" value="1"/>
</dbReference>
<keyword evidence="3" id="KW-1185">Reference proteome</keyword>
<evidence type="ECO:0000313" key="3">
    <source>
        <dbReference type="Proteomes" id="UP000694552"/>
    </source>
</evidence>
<accession>A0A8C8E4F2</accession>
<reference evidence="2" key="1">
    <citation type="submission" date="2025-08" db="UniProtKB">
        <authorList>
            <consortium name="Ensembl"/>
        </authorList>
    </citation>
    <scope>IDENTIFICATION</scope>
</reference>
<evidence type="ECO:0000313" key="2">
    <source>
        <dbReference type="Ensembl" id="ENSOSUP00000000381.1"/>
    </source>
</evidence>
<dbReference type="PANTHER" id="PTHR14740">
    <property type="entry name" value="CASPASE ACTIVITY AND APOPTOSIS INHIBITOR 1"/>
    <property type="match status" value="1"/>
</dbReference>
<reference evidence="2" key="2">
    <citation type="submission" date="2025-09" db="UniProtKB">
        <authorList>
            <consortium name="Ensembl"/>
        </authorList>
    </citation>
    <scope>IDENTIFICATION</scope>
</reference>
<dbReference type="Proteomes" id="UP000694552">
    <property type="component" value="Unplaced"/>
</dbReference>
<sequence>PTGDSPPRASPIPSGTGCSSVGPPRGHKSCQQTCSSVGSSLHGATGPARSLLQHGLPTAKCSVPSGEKVEETEQPSDIEEGGLDLSVSLKPVSFYIADKKEMLQQCFCVIGEKKLQKMLPDILKVLKYTYCLYTFYKLECLCNKARLSLKFSGLPGLTGLEHTLFESCEWQDLVKVNRAGSLYRRRGCR</sequence>
<evidence type="ECO:0000256" key="1">
    <source>
        <dbReference type="SAM" id="MobiDB-lite"/>
    </source>
</evidence>
<dbReference type="PANTHER" id="PTHR14740:SF3">
    <property type="entry name" value="CASPASE ACTIVITY AND APOPTOSIS INHIBITOR 1"/>
    <property type="match status" value="1"/>
</dbReference>
<dbReference type="GO" id="GO:0042981">
    <property type="term" value="P:regulation of apoptotic process"/>
    <property type="evidence" value="ECO:0007669"/>
    <property type="project" value="InterPro"/>
</dbReference>
<proteinExistence type="predicted"/>
<feature type="region of interest" description="Disordered" evidence="1">
    <location>
        <begin position="1"/>
        <end position="32"/>
    </location>
</feature>